<dbReference type="PANTHER" id="PTHR23355">
    <property type="entry name" value="RIBONUCLEASE"/>
    <property type="match status" value="1"/>
</dbReference>
<dbReference type="InterPro" id="IPR001900">
    <property type="entry name" value="RNase_II/R"/>
</dbReference>
<dbReference type="Proteomes" id="UP001303760">
    <property type="component" value="Unassembled WGS sequence"/>
</dbReference>
<evidence type="ECO:0000313" key="4">
    <source>
        <dbReference type="Proteomes" id="UP001303760"/>
    </source>
</evidence>
<feature type="domain" description="RNB" evidence="2">
    <location>
        <begin position="555"/>
        <end position="903"/>
    </location>
</feature>
<dbReference type="InterPro" id="IPR050180">
    <property type="entry name" value="RNR_Ribonuclease"/>
</dbReference>
<proteinExistence type="predicted"/>
<name>A0AAN7CIC7_9PEZI</name>
<dbReference type="SUPFAM" id="SSF50249">
    <property type="entry name" value="Nucleic acid-binding proteins"/>
    <property type="match status" value="1"/>
</dbReference>
<dbReference type="Pfam" id="PF23216">
    <property type="entry name" value="WHD_CYT4"/>
    <property type="match status" value="1"/>
</dbReference>
<reference evidence="3" key="2">
    <citation type="submission" date="2023-05" db="EMBL/GenBank/DDBJ databases">
        <authorList>
            <consortium name="Lawrence Berkeley National Laboratory"/>
            <person name="Steindorff A."/>
            <person name="Hensen N."/>
            <person name="Bonometti L."/>
            <person name="Westerberg I."/>
            <person name="Brannstrom I.O."/>
            <person name="Guillou S."/>
            <person name="Cros-Aarteil S."/>
            <person name="Calhoun S."/>
            <person name="Haridas S."/>
            <person name="Kuo A."/>
            <person name="Mondo S."/>
            <person name="Pangilinan J."/>
            <person name="Riley R."/>
            <person name="Labutti K."/>
            <person name="Andreopoulos B."/>
            <person name="Lipzen A."/>
            <person name="Chen C."/>
            <person name="Yanf M."/>
            <person name="Daum C."/>
            <person name="Ng V."/>
            <person name="Clum A."/>
            <person name="Ohm R."/>
            <person name="Martin F."/>
            <person name="Silar P."/>
            <person name="Natvig D."/>
            <person name="Lalanne C."/>
            <person name="Gautier V."/>
            <person name="Ament-Velasquez S.L."/>
            <person name="Kruys A."/>
            <person name="Hutchinson M.I."/>
            <person name="Powell A.J."/>
            <person name="Barry K."/>
            <person name="Miller A.N."/>
            <person name="Grigoriev I.V."/>
            <person name="Debuchy R."/>
            <person name="Gladieux P."/>
            <person name="Thoren M.H."/>
            <person name="Johannesson H."/>
        </authorList>
    </citation>
    <scope>NUCLEOTIDE SEQUENCE</scope>
    <source>
        <strain evidence="3">CBS 532.94</strain>
    </source>
</reference>
<sequence length="1072" mass="120424">MLRRSSQNYVCWRCLCLRPPAKDALLRRRTPRSAAAAYSALATSRTPLQDTRIVTRFDHRQLRSVSTEQSLPSPPASQFDLDTFTPSESSEAQARKPSFNLPIRERLRKWEAENPTPALAVPRDQPADASVANILTKNRSELNFTLDNSAQDDDTACLHFDGVDMADLGLGGATLQAGDLVEVGSGSWKLRLLSICLGNFNGHMHFYTITGKWFTSRFVRSGFVVKKFIQDPAELQAVIDAIPSLSPDSTVLDELQDLNVGPSRDLAASLIRKMFTFQSASRHIHQTYVERLSRAHTALGNEERLLSLREIADALLPASLKRNKGVFPPEVLYAVYCVIEEQDIAFRALDRGPRHRESYVFMLRSGDTDRNVYWVEQLVRDYYKFISEPPKRWSQSGIIEFNEFLEQARELIDQSRKEREWSPYGMIGPCKGVDRWESSRLRTPRWSGTGRALLKFMQHWVSGGFSPGSRWHWIGPSILRAIGRYQDALLDSTTGWTFLQEIGWIPPWDISARHALRLPGIPLNRHVGFLPTPDPGSPAPTTTSALGADRLTRLRQDFARSTVYCIDSADTLDVDDGISLEPAGNGEYWIHVHIADPASRIAPGSPLAEQAALRVQTNYLAGFYQRMFDSDDVREAFSLGPNKPTLTFSARVTETGRLLDSRVTPGILRDVVYITPEEVASVCDDTLSESVPPHVLEVGTRPANDKPPVKELTTARELSRGQRRELQTLWKLADALQRVRIENGAIPAYLPRAKATVSLDGIAPKTTSDDSALYRGDPYIRVAYDGQGFALVSSLMQLAGEVGARWCYERDIPVPYRVQVVAGENLDALRKFNREVLYPQLAAGKNPSAQDWHTLLSLGGFDISTAPAPNLAMGLELYTKVTSPLRRYPDLLVHWQIEAALLEEERRGQSLAVRKSPGSGSNSNETGPPAKGTTARDSRSWLPFSKKDLEDGIFPRLRVRERHARLLDNIDGNSQWILQALVRAWRFGEGSSQLPKTFHFRVSDVVPRRALKGQIDWFDRPAFVELQHMNDVARIADVKPGDVFKVELADVNVYMNRICVRLLEKVEDEERR</sequence>
<feature type="region of interest" description="Disordered" evidence="1">
    <location>
        <begin position="63"/>
        <end position="98"/>
    </location>
</feature>
<keyword evidence="4" id="KW-1185">Reference proteome</keyword>
<reference evidence="3" key="1">
    <citation type="journal article" date="2023" name="Mol. Phylogenet. Evol.">
        <title>Genome-scale phylogeny and comparative genomics of the fungal order Sordariales.</title>
        <authorList>
            <person name="Hensen N."/>
            <person name="Bonometti L."/>
            <person name="Westerberg I."/>
            <person name="Brannstrom I.O."/>
            <person name="Guillou S."/>
            <person name="Cros-Aarteil S."/>
            <person name="Calhoun S."/>
            <person name="Haridas S."/>
            <person name="Kuo A."/>
            <person name="Mondo S."/>
            <person name="Pangilinan J."/>
            <person name="Riley R."/>
            <person name="LaButti K."/>
            <person name="Andreopoulos B."/>
            <person name="Lipzen A."/>
            <person name="Chen C."/>
            <person name="Yan M."/>
            <person name="Daum C."/>
            <person name="Ng V."/>
            <person name="Clum A."/>
            <person name="Steindorff A."/>
            <person name="Ohm R.A."/>
            <person name="Martin F."/>
            <person name="Silar P."/>
            <person name="Natvig D.O."/>
            <person name="Lalanne C."/>
            <person name="Gautier V."/>
            <person name="Ament-Velasquez S.L."/>
            <person name="Kruys A."/>
            <person name="Hutchinson M.I."/>
            <person name="Powell A.J."/>
            <person name="Barry K."/>
            <person name="Miller A.N."/>
            <person name="Grigoriev I.V."/>
            <person name="Debuchy R."/>
            <person name="Gladieux P."/>
            <person name="Hiltunen Thoren M."/>
            <person name="Johannesson H."/>
        </authorList>
    </citation>
    <scope>NUCLEOTIDE SEQUENCE</scope>
    <source>
        <strain evidence="3">CBS 532.94</strain>
    </source>
</reference>
<evidence type="ECO:0000256" key="1">
    <source>
        <dbReference type="SAM" id="MobiDB-lite"/>
    </source>
</evidence>
<dbReference type="InterPro" id="IPR057912">
    <property type="entry name" value="OB_CYT4_C"/>
</dbReference>
<dbReference type="SMART" id="SM00955">
    <property type="entry name" value="RNB"/>
    <property type="match status" value="1"/>
</dbReference>
<dbReference type="InterPro" id="IPR056625">
    <property type="entry name" value="SH3_CYT4"/>
</dbReference>
<dbReference type="InterPro" id="IPR012340">
    <property type="entry name" value="NA-bd_OB-fold"/>
</dbReference>
<dbReference type="Pfam" id="PF23214">
    <property type="entry name" value="SH3_CYT4"/>
    <property type="match status" value="1"/>
</dbReference>
<evidence type="ECO:0000259" key="2">
    <source>
        <dbReference type="SMART" id="SM00955"/>
    </source>
</evidence>
<feature type="region of interest" description="Disordered" evidence="1">
    <location>
        <begin position="909"/>
        <end position="938"/>
    </location>
</feature>
<dbReference type="InterPro" id="IPR056624">
    <property type="entry name" value="WH_CYT4"/>
</dbReference>
<dbReference type="EMBL" id="MU860009">
    <property type="protein sequence ID" value="KAK4242350.1"/>
    <property type="molecule type" value="Genomic_DNA"/>
</dbReference>
<gene>
    <name evidence="3" type="ORF">C8A03DRAFT_11405</name>
</gene>
<dbReference type="GO" id="GO:0000175">
    <property type="term" value="F:3'-5'-RNA exonuclease activity"/>
    <property type="evidence" value="ECO:0007669"/>
    <property type="project" value="TreeGrafter"/>
</dbReference>
<dbReference type="PANTHER" id="PTHR23355:SF65">
    <property type="entry name" value="EXORIBONUCLEASE CYT-4, PUTATIVE (AFU_ORTHOLOGUE AFUA_7G01550)-RELATED"/>
    <property type="match status" value="1"/>
</dbReference>
<dbReference type="AlphaFoldDB" id="A0AAN7CIC7"/>
<evidence type="ECO:0000313" key="3">
    <source>
        <dbReference type="EMBL" id="KAK4242350.1"/>
    </source>
</evidence>
<dbReference type="GO" id="GO:0003723">
    <property type="term" value="F:RNA binding"/>
    <property type="evidence" value="ECO:0007669"/>
    <property type="project" value="InterPro"/>
</dbReference>
<dbReference type="GO" id="GO:0000932">
    <property type="term" value="C:P-body"/>
    <property type="evidence" value="ECO:0007669"/>
    <property type="project" value="TreeGrafter"/>
</dbReference>
<dbReference type="Pfam" id="PF00773">
    <property type="entry name" value="RNB"/>
    <property type="match status" value="1"/>
</dbReference>
<organism evidence="3 4">
    <name type="scientific">Achaetomium macrosporum</name>
    <dbReference type="NCBI Taxonomy" id="79813"/>
    <lineage>
        <taxon>Eukaryota</taxon>
        <taxon>Fungi</taxon>
        <taxon>Dikarya</taxon>
        <taxon>Ascomycota</taxon>
        <taxon>Pezizomycotina</taxon>
        <taxon>Sordariomycetes</taxon>
        <taxon>Sordariomycetidae</taxon>
        <taxon>Sordariales</taxon>
        <taxon>Chaetomiaceae</taxon>
        <taxon>Achaetomium</taxon>
    </lineage>
</organism>
<dbReference type="Pfam" id="PF25522">
    <property type="entry name" value="OB_cyt-4"/>
    <property type="match status" value="1"/>
</dbReference>
<protein>
    <recommendedName>
        <fullName evidence="2">RNB domain-containing protein</fullName>
    </recommendedName>
</protein>
<comment type="caution">
    <text evidence="3">The sequence shown here is derived from an EMBL/GenBank/DDBJ whole genome shotgun (WGS) entry which is preliminary data.</text>
</comment>
<accession>A0AAN7CIC7</accession>
<dbReference type="GO" id="GO:0006402">
    <property type="term" value="P:mRNA catabolic process"/>
    <property type="evidence" value="ECO:0007669"/>
    <property type="project" value="TreeGrafter"/>
</dbReference>